<organism evidence="2 3">
    <name type="scientific">Plectus sambesii</name>
    <dbReference type="NCBI Taxonomy" id="2011161"/>
    <lineage>
        <taxon>Eukaryota</taxon>
        <taxon>Metazoa</taxon>
        <taxon>Ecdysozoa</taxon>
        <taxon>Nematoda</taxon>
        <taxon>Chromadorea</taxon>
        <taxon>Plectida</taxon>
        <taxon>Plectina</taxon>
        <taxon>Plectoidea</taxon>
        <taxon>Plectidae</taxon>
        <taxon>Plectus</taxon>
    </lineage>
</organism>
<sequence length="210" mass="23650">MDATAGAKVAVMKRSRRSQSSTGWPSFLSRKKTPPDTKDTSLPVPSKITASAPPTLRKANTVDFNRNTVVIRPSRRSPRRQDRFFSRRSLQTVKELFDNLNGNNTIDNNTINRGARISRKHPVNGDLVCPNHFDQAGYANPVQHPPGPVNHWWTERDDDEKTQDFFAMLERMQGQRLEDQRCAMPHLPSSTGPEKTTLIASNRSSVVDSD</sequence>
<feature type="region of interest" description="Disordered" evidence="1">
    <location>
        <begin position="183"/>
        <end position="210"/>
    </location>
</feature>
<dbReference type="GO" id="GO:0030695">
    <property type="term" value="F:GTPase regulator activity"/>
    <property type="evidence" value="ECO:0007669"/>
    <property type="project" value="InterPro"/>
</dbReference>
<dbReference type="AlphaFoldDB" id="A0A914V293"/>
<dbReference type="InterPro" id="IPR011990">
    <property type="entry name" value="TPR-like_helical_dom_sf"/>
</dbReference>
<dbReference type="SMART" id="SM00390">
    <property type="entry name" value="GoLoco"/>
    <property type="match status" value="1"/>
</dbReference>
<dbReference type="PROSITE" id="PS50877">
    <property type="entry name" value="GOLOCO"/>
    <property type="match status" value="1"/>
</dbReference>
<dbReference type="Proteomes" id="UP000887566">
    <property type="component" value="Unplaced"/>
</dbReference>
<proteinExistence type="predicted"/>
<reference evidence="3" key="1">
    <citation type="submission" date="2022-11" db="UniProtKB">
        <authorList>
            <consortium name="WormBaseParasite"/>
        </authorList>
    </citation>
    <scope>IDENTIFICATION</scope>
</reference>
<feature type="compositionally biased region" description="Polar residues" evidence="1">
    <location>
        <begin position="188"/>
        <end position="210"/>
    </location>
</feature>
<accession>A0A914V293</accession>
<dbReference type="Gene3D" id="1.25.40.10">
    <property type="entry name" value="Tetratricopeptide repeat domain"/>
    <property type="match status" value="1"/>
</dbReference>
<evidence type="ECO:0000313" key="2">
    <source>
        <dbReference type="Proteomes" id="UP000887566"/>
    </source>
</evidence>
<keyword evidence="2" id="KW-1185">Reference proteome</keyword>
<dbReference type="Pfam" id="PF02188">
    <property type="entry name" value="GoLoco"/>
    <property type="match status" value="1"/>
</dbReference>
<evidence type="ECO:0000256" key="1">
    <source>
        <dbReference type="SAM" id="MobiDB-lite"/>
    </source>
</evidence>
<protein>
    <submittedName>
        <fullName evidence="3">Uncharacterized protein</fullName>
    </submittedName>
</protein>
<name>A0A914V293_9BILA</name>
<dbReference type="WBParaSite" id="PSAMB.scaffold1445size31482.g13287.t1">
    <property type="protein sequence ID" value="PSAMB.scaffold1445size31482.g13287.t1"/>
    <property type="gene ID" value="PSAMB.scaffold1445size31482.g13287"/>
</dbReference>
<dbReference type="InterPro" id="IPR003109">
    <property type="entry name" value="GoLoco_motif"/>
</dbReference>
<evidence type="ECO:0000313" key="3">
    <source>
        <dbReference type="WBParaSite" id="PSAMB.scaffold1445size31482.g13287.t1"/>
    </source>
</evidence>
<feature type="region of interest" description="Disordered" evidence="1">
    <location>
        <begin position="1"/>
        <end position="52"/>
    </location>
</feature>